<reference evidence="1" key="2">
    <citation type="journal article" date="2021" name="PeerJ">
        <title>Extensive microbial diversity within the chicken gut microbiome revealed by metagenomics and culture.</title>
        <authorList>
            <person name="Gilroy R."/>
            <person name="Ravi A."/>
            <person name="Getino M."/>
            <person name="Pursley I."/>
            <person name="Horton D.L."/>
            <person name="Alikhan N.F."/>
            <person name="Baker D."/>
            <person name="Gharbi K."/>
            <person name="Hall N."/>
            <person name="Watson M."/>
            <person name="Adriaenssens E.M."/>
            <person name="Foster-Nyarko E."/>
            <person name="Jarju S."/>
            <person name="Secka A."/>
            <person name="Antonio M."/>
            <person name="Oren A."/>
            <person name="Chaudhuri R.R."/>
            <person name="La Ragione R."/>
            <person name="Hildebrand F."/>
            <person name="Pallen M.J."/>
        </authorList>
    </citation>
    <scope>NUCLEOTIDE SEQUENCE</scope>
    <source>
        <strain evidence="1">B1-16210</strain>
    </source>
</reference>
<proteinExistence type="predicted"/>
<evidence type="ECO:0000313" key="1">
    <source>
        <dbReference type="EMBL" id="MBO8407488.1"/>
    </source>
</evidence>
<dbReference type="Proteomes" id="UP000721442">
    <property type="component" value="Unassembled WGS sequence"/>
</dbReference>
<organism evidence="1 2">
    <name type="scientific">Candidatus Enterousia excrementavium</name>
    <dbReference type="NCBI Taxonomy" id="2840789"/>
    <lineage>
        <taxon>Bacteria</taxon>
        <taxon>Pseudomonadati</taxon>
        <taxon>Pseudomonadota</taxon>
        <taxon>Alphaproteobacteria</taxon>
        <taxon>Candidatus Enterousia</taxon>
    </lineage>
</organism>
<accession>A0A940DFN3</accession>
<name>A0A940DFN3_9PROT</name>
<reference evidence="1" key="1">
    <citation type="submission" date="2020-10" db="EMBL/GenBank/DDBJ databases">
        <authorList>
            <person name="Gilroy R."/>
        </authorList>
    </citation>
    <scope>NUCLEOTIDE SEQUENCE</scope>
    <source>
        <strain evidence="1">B1-16210</strain>
    </source>
</reference>
<dbReference type="EMBL" id="JADINE010000042">
    <property type="protein sequence ID" value="MBO8407488.1"/>
    <property type="molecule type" value="Genomic_DNA"/>
</dbReference>
<protein>
    <submittedName>
        <fullName evidence="1">Uncharacterized protein</fullName>
    </submittedName>
</protein>
<comment type="caution">
    <text evidence="1">The sequence shown here is derived from an EMBL/GenBank/DDBJ whole genome shotgun (WGS) entry which is preliminary data.</text>
</comment>
<sequence>MRFKLLYFGDILINPKKRSQHISDIRMQFHPQLKKLLEHQPWDNMTKYMIPTATKSPITTRHVGGIDWNPIITPNLKLLAEIDIQMMHPEIVGLPHSDIDNRVKTILDGLRCPQNEHEIGENTPRDIGPIYTLLDDDHLITKLSVNTSHLLSTEIFNSNISHTSDTIFMMLDVNVRVAEGTLENLPFMV</sequence>
<gene>
    <name evidence="1" type="ORF">IAC77_03455</name>
</gene>
<evidence type="ECO:0000313" key="2">
    <source>
        <dbReference type="Proteomes" id="UP000721442"/>
    </source>
</evidence>
<dbReference type="AlphaFoldDB" id="A0A940DFN3"/>